<dbReference type="Gene3D" id="3.90.1220.10">
    <property type="entry name" value="Cellulose docking domain, dockering"/>
    <property type="match status" value="1"/>
</dbReference>
<dbReference type="InterPro" id="IPR017853">
    <property type="entry name" value="GH"/>
</dbReference>
<keyword evidence="4 8" id="KW-0732">Signal</keyword>
<evidence type="ECO:0000256" key="5">
    <source>
        <dbReference type="ARBA" id="ARBA00022737"/>
    </source>
</evidence>
<evidence type="ECO:0000256" key="6">
    <source>
        <dbReference type="ARBA" id="ARBA00022801"/>
    </source>
</evidence>
<dbReference type="STRING" id="1754191.A0A1Y1V8Z8"/>
<dbReference type="GO" id="GO:0030248">
    <property type="term" value="F:cellulose binding"/>
    <property type="evidence" value="ECO:0007669"/>
    <property type="project" value="InterPro"/>
</dbReference>
<keyword evidence="7" id="KW-0326">Glycosidase</keyword>
<dbReference type="SUPFAM" id="SSF51445">
    <property type="entry name" value="(Trans)glycosidases"/>
    <property type="match status" value="1"/>
</dbReference>
<dbReference type="GO" id="GO:0008810">
    <property type="term" value="F:cellulase activity"/>
    <property type="evidence" value="ECO:0007669"/>
    <property type="project" value="UniProtKB-EC"/>
</dbReference>
<dbReference type="Pfam" id="PF00150">
    <property type="entry name" value="Cellulase"/>
    <property type="match status" value="1"/>
</dbReference>
<protein>
    <recommendedName>
        <fullName evidence="3">cellulase</fullName>
        <ecNumber evidence="3">3.2.1.4</ecNumber>
    </recommendedName>
</protein>
<evidence type="ECO:0000259" key="9">
    <source>
        <dbReference type="PROSITE" id="PS51763"/>
    </source>
</evidence>
<dbReference type="InterPro" id="IPR018087">
    <property type="entry name" value="Glyco_hydro_5_CS"/>
</dbReference>
<organism evidence="10 11">
    <name type="scientific">Piromyces finnis</name>
    <dbReference type="NCBI Taxonomy" id="1754191"/>
    <lineage>
        <taxon>Eukaryota</taxon>
        <taxon>Fungi</taxon>
        <taxon>Fungi incertae sedis</taxon>
        <taxon>Chytridiomycota</taxon>
        <taxon>Chytridiomycota incertae sedis</taxon>
        <taxon>Neocallimastigomycetes</taxon>
        <taxon>Neocallimastigales</taxon>
        <taxon>Neocallimastigaceae</taxon>
        <taxon>Piromyces</taxon>
    </lineage>
</organism>
<reference evidence="10 11" key="2">
    <citation type="submission" date="2016-08" db="EMBL/GenBank/DDBJ databases">
        <title>Pervasive Adenine N6-methylation of Active Genes in Fungi.</title>
        <authorList>
            <consortium name="DOE Joint Genome Institute"/>
            <person name="Mondo S.J."/>
            <person name="Dannebaum R.O."/>
            <person name="Kuo R.C."/>
            <person name="Labutti K."/>
            <person name="Haridas S."/>
            <person name="Kuo A."/>
            <person name="Salamov A."/>
            <person name="Ahrendt S.R."/>
            <person name="Lipzen A."/>
            <person name="Sullivan W."/>
            <person name="Andreopoulos W.B."/>
            <person name="Clum A."/>
            <person name="Lindquist E."/>
            <person name="Daum C."/>
            <person name="Ramamoorthy G.K."/>
            <person name="Gryganskyi A."/>
            <person name="Culley D."/>
            <person name="Magnuson J.K."/>
            <person name="James T.Y."/>
            <person name="O'Malley M.A."/>
            <person name="Stajich J.E."/>
            <person name="Spatafora J.W."/>
            <person name="Visel A."/>
            <person name="Grigoriev I.V."/>
        </authorList>
    </citation>
    <scope>NUCLEOTIDE SEQUENCE [LARGE SCALE GENOMIC DNA]</scope>
    <source>
        <strain evidence="11">finn</strain>
    </source>
</reference>
<reference evidence="10 11" key="1">
    <citation type="submission" date="2016-08" db="EMBL/GenBank/DDBJ databases">
        <title>Genomes of anaerobic fungi encode conserved fungal cellulosomes for biomass hydrolysis.</title>
        <authorList>
            <consortium name="DOE Joint Genome Institute"/>
            <person name="Haitjema C.H."/>
            <person name="Gilmore S.P."/>
            <person name="Henske J.K."/>
            <person name="Solomon K.V."/>
            <person name="De Groot R."/>
            <person name="Kuo A."/>
            <person name="Mondo S.J."/>
            <person name="Salamov A.A."/>
            <person name="Labutti K."/>
            <person name="Zhao Z."/>
            <person name="Chiniquy J."/>
            <person name="Barry K."/>
            <person name="Brewer H.M."/>
            <person name="Purvine S.O."/>
            <person name="Wright A.T."/>
            <person name="Boxma B."/>
            <person name="Van Alen T."/>
            <person name="Hackstein J.H."/>
            <person name="Baker S.E."/>
            <person name="Grigoriev I.V."/>
            <person name="O'Malley M.A."/>
        </authorList>
    </citation>
    <scope>NUCLEOTIDE SEQUENCE [LARGE SCALE GENOMIC DNA]</scope>
    <source>
        <strain evidence="11">finn</strain>
    </source>
</reference>
<keyword evidence="5" id="KW-0677">Repeat</keyword>
<dbReference type="PROSITE" id="PS00659">
    <property type="entry name" value="GLYCOSYL_HYDROL_F5"/>
    <property type="match status" value="1"/>
</dbReference>
<dbReference type="Gene3D" id="3.20.20.80">
    <property type="entry name" value="Glycosidases"/>
    <property type="match status" value="1"/>
</dbReference>
<dbReference type="InterPro" id="IPR009031">
    <property type="entry name" value="CBM10"/>
</dbReference>
<gene>
    <name evidence="10" type="ORF">BCR36DRAFT_370579</name>
</gene>
<keyword evidence="6 10" id="KW-0378">Hydrolase</keyword>
<comment type="catalytic activity">
    <reaction evidence="1">
        <text>Endohydrolysis of (1-&gt;4)-beta-D-glucosidic linkages in cellulose, lichenin and cereal beta-D-glucans.</text>
        <dbReference type="EC" id="3.2.1.4"/>
    </reaction>
</comment>
<dbReference type="PANTHER" id="PTHR34142:SF1">
    <property type="entry name" value="GLYCOSIDE HYDROLASE FAMILY 5 DOMAIN-CONTAINING PROTEIN"/>
    <property type="match status" value="1"/>
</dbReference>
<comment type="similarity">
    <text evidence="2">Belongs to the glycosyl hydrolase 5 (cellulase A) family.</text>
</comment>
<evidence type="ECO:0000256" key="4">
    <source>
        <dbReference type="ARBA" id="ARBA00022729"/>
    </source>
</evidence>
<dbReference type="Pfam" id="PF02013">
    <property type="entry name" value="CBM_10"/>
    <property type="match status" value="1"/>
</dbReference>
<accession>A0A1Y1V8Z8</accession>
<dbReference type="AlphaFoldDB" id="A0A1Y1V8Z8"/>
<dbReference type="SUPFAM" id="SSF64571">
    <property type="entry name" value="Cellulose docking domain, dockering"/>
    <property type="match status" value="1"/>
</dbReference>
<evidence type="ECO:0000256" key="8">
    <source>
        <dbReference type="SAM" id="SignalP"/>
    </source>
</evidence>
<feature type="signal peptide" evidence="8">
    <location>
        <begin position="1"/>
        <end position="17"/>
    </location>
</feature>
<comment type="caution">
    <text evidence="10">The sequence shown here is derived from an EMBL/GenBank/DDBJ whole genome shotgun (WGS) entry which is preliminary data.</text>
</comment>
<evidence type="ECO:0000256" key="1">
    <source>
        <dbReference type="ARBA" id="ARBA00000966"/>
    </source>
</evidence>
<feature type="chain" id="PRO_5012666053" description="cellulase" evidence="8">
    <location>
        <begin position="18"/>
        <end position="654"/>
    </location>
</feature>
<dbReference type="SMART" id="SM01064">
    <property type="entry name" value="CBM_10"/>
    <property type="match status" value="5"/>
</dbReference>
<feature type="domain" description="CBM10" evidence="9">
    <location>
        <begin position="606"/>
        <end position="642"/>
    </location>
</feature>
<dbReference type="OrthoDB" id="5823761at2759"/>
<evidence type="ECO:0000256" key="7">
    <source>
        <dbReference type="ARBA" id="ARBA00023295"/>
    </source>
</evidence>
<name>A0A1Y1V8Z8_9FUNG</name>
<dbReference type="EMBL" id="MCFH01000022">
    <property type="protein sequence ID" value="ORX50075.1"/>
    <property type="molecule type" value="Genomic_DNA"/>
</dbReference>
<feature type="domain" description="CBM10" evidence="9">
    <location>
        <begin position="350"/>
        <end position="400"/>
    </location>
</feature>
<dbReference type="PANTHER" id="PTHR34142">
    <property type="entry name" value="ENDO-BETA-1,4-GLUCANASE A"/>
    <property type="match status" value="1"/>
</dbReference>
<dbReference type="InterPro" id="IPR002883">
    <property type="entry name" value="CBM10/Dockerin_dom"/>
</dbReference>
<sequence length="654" mass="73436">MKLSKTLLLAALTFVSAEKLQYFGANESSGEFGEDDFPGVYNRNYVYPDIEKIEVLREQGMNAFRVCNRWERLQHELYGELNEFDITEIKKIIDTITAKGAIAVIDPHNYARYNNKLIGSKEVPIEAFVDFWIRLAEVFKDNENVWFGLVNEPHDINTNDWFMAARAAVDGIRSTGAKNTILVPGNGWTGAWNWCQSYYGESNADVALRYFSSEDENILFEVHQYFDSDYSGYNSQCVQRPCQNLFKEYIEWLKANNLKGWVGEIGSFFNDECHQCIQEAIEYLQENREYIVGALWWAAGPWWGSNGLSIEPNDEKAFPGQMAWLKPYLPGPSELTEVPTFINKKVYCEGCNVTGTGGDGSLWGWENEKACEINVVLCELATGDDGSYWGWENGTSCKIDKIACGFISEDDNIDDSILDNSYCGGCDVTATGDDGSYWGWENGKSCEIDKIACGFISEDDNINDTFFDTNYCRGCDITATGADGSYWSWENGKSCEIDKVMCGLNKNESIENDYIDNINSHYCKGCTVTSTGGDGSLWGWESKGSCEINKKLCGLDSNEVESNNYCIGCDITATGEDGSLWGWENQMSCKIDIMLCKTGRGAVSSNCKFEALGYKCCSHCYSIYQNDDGFWGIENNEWCGIPDECNLKKSNEVS</sequence>
<dbReference type="GO" id="GO:0009251">
    <property type="term" value="P:glucan catabolic process"/>
    <property type="evidence" value="ECO:0007669"/>
    <property type="project" value="TreeGrafter"/>
</dbReference>
<dbReference type="InterPro" id="IPR001547">
    <property type="entry name" value="Glyco_hydro_5"/>
</dbReference>
<evidence type="ECO:0000256" key="3">
    <source>
        <dbReference type="ARBA" id="ARBA00012601"/>
    </source>
</evidence>
<proteinExistence type="inferred from homology"/>
<dbReference type="InterPro" id="IPR009034">
    <property type="entry name" value="Dockerin_dom_fun_sf"/>
</dbReference>
<evidence type="ECO:0000256" key="2">
    <source>
        <dbReference type="ARBA" id="ARBA00005641"/>
    </source>
</evidence>
<dbReference type="EC" id="3.2.1.4" evidence="3"/>
<dbReference type="PROSITE" id="PS51763">
    <property type="entry name" value="CBM10"/>
    <property type="match status" value="2"/>
</dbReference>
<dbReference type="Proteomes" id="UP000193719">
    <property type="component" value="Unassembled WGS sequence"/>
</dbReference>
<keyword evidence="11" id="KW-1185">Reference proteome</keyword>
<evidence type="ECO:0000313" key="10">
    <source>
        <dbReference type="EMBL" id="ORX50075.1"/>
    </source>
</evidence>
<evidence type="ECO:0000313" key="11">
    <source>
        <dbReference type="Proteomes" id="UP000193719"/>
    </source>
</evidence>